<evidence type="ECO:0000259" key="5">
    <source>
        <dbReference type="PROSITE" id="PS50853"/>
    </source>
</evidence>
<gene>
    <name evidence="6" type="ORF">I7412_40625</name>
</gene>
<dbReference type="RefSeq" id="WP_203002165.1">
    <property type="nucleotide sequence ID" value="NZ_JADWYU010000251.1"/>
</dbReference>
<evidence type="ECO:0000256" key="4">
    <source>
        <dbReference type="SAM" id="Phobius"/>
    </source>
</evidence>
<reference evidence="6" key="1">
    <citation type="submission" date="2020-12" db="EMBL/GenBank/DDBJ databases">
        <title>Genomic characterization of non-nitrogen-fixing Frankia strains.</title>
        <authorList>
            <person name="Carlos-Shanley C."/>
            <person name="Guerra T."/>
            <person name="Hahn D."/>
        </authorList>
    </citation>
    <scope>NUCLEOTIDE SEQUENCE</scope>
    <source>
        <strain evidence="6">CN6</strain>
    </source>
</reference>
<keyword evidence="4" id="KW-0472">Membrane</keyword>
<name>A0A937RU34_9ACTN</name>
<dbReference type="InterPro" id="IPR013783">
    <property type="entry name" value="Ig-like_fold"/>
</dbReference>
<keyword evidence="1" id="KW-0378">Hydrolase</keyword>
<keyword evidence="2" id="KW-0119">Carbohydrate metabolism</keyword>
<dbReference type="GO" id="GO:0000272">
    <property type="term" value="P:polysaccharide catabolic process"/>
    <property type="evidence" value="ECO:0007669"/>
    <property type="project" value="UniProtKB-KW"/>
</dbReference>
<feature type="domain" description="Fibronectin type-III" evidence="5">
    <location>
        <begin position="172"/>
        <end position="252"/>
    </location>
</feature>
<dbReference type="CDD" id="cd00063">
    <property type="entry name" value="FN3"/>
    <property type="match status" value="1"/>
</dbReference>
<dbReference type="SUPFAM" id="SSF49265">
    <property type="entry name" value="Fibronectin type III"/>
    <property type="match status" value="1"/>
</dbReference>
<dbReference type="AlphaFoldDB" id="A0A937RU34"/>
<feature type="transmembrane region" description="Helical" evidence="4">
    <location>
        <begin position="54"/>
        <end position="74"/>
    </location>
</feature>
<keyword evidence="7" id="KW-1185">Reference proteome</keyword>
<dbReference type="SMART" id="SM00060">
    <property type="entry name" value="FN3"/>
    <property type="match status" value="1"/>
</dbReference>
<keyword evidence="2" id="KW-0624">Polysaccharide degradation</keyword>
<dbReference type="Proteomes" id="UP000604475">
    <property type="component" value="Unassembled WGS sequence"/>
</dbReference>
<evidence type="ECO:0000313" key="6">
    <source>
        <dbReference type="EMBL" id="MBL7633354.1"/>
    </source>
</evidence>
<evidence type="ECO:0000313" key="7">
    <source>
        <dbReference type="Proteomes" id="UP000604475"/>
    </source>
</evidence>
<sequence>MPGRVSALRRRRLPGHAPSLSHRRRRAGTTGSRALERFSTARRRENTVVLARRIALSVVTAVLGAGLVTVTAGFKPASAVFLNPSSGPPTRQSVTATVTNGQFLHLIQASGDIVQQSLPVLVGLNGNAALKVTLKPKPKPGTYKIIFTDLTDRTRLTASYTVIDPNASKPAAPSHVTARRDTNTSIRVTWADNATNESGYQIKNVTTGQLVTVGANKTSFLAKPVSAFVKQCFQVRAINNSGTSAWVSARCV</sequence>
<dbReference type="PROSITE" id="PS50853">
    <property type="entry name" value="FN3"/>
    <property type="match status" value="1"/>
</dbReference>
<evidence type="ECO:0000256" key="1">
    <source>
        <dbReference type="ARBA" id="ARBA00023295"/>
    </source>
</evidence>
<proteinExistence type="predicted"/>
<dbReference type="InterPro" id="IPR036116">
    <property type="entry name" value="FN3_sf"/>
</dbReference>
<keyword evidence="4" id="KW-0812">Transmembrane</keyword>
<dbReference type="EMBL" id="JAEACQ010000380">
    <property type="protein sequence ID" value="MBL7633354.1"/>
    <property type="molecule type" value="Genomic_DNA"/>
</dbReference>
<organism evidence="6 7">
    <name type="scientific">Frankia nepalensis</name>
    <dbReference type="NCBI Taxonomy" id="1836974"/>
    <lineage>
        <taxon>Bacteria</taxon>
        <taxon>Bacillati</taxon>
        <taxon>Actinomycetota</taxon>
        <taxon>Actinomycetes</taxon>
        <taxon>Frankiales</taxon>
        <taxon>Frankiaceae</taxon>
        <taxon>Frankia</taxon>
    </lineage>
</organism>
<dbReference type="GO" id="GO:0016798">
    <property type="term" value="F:hydrolase activity, acting on glycosyl bonds"/>
    <property type="evidence" value="ECO:0007669"/>
    <property type="project" value="UniProtKB-KW"/>
</dbReference>
<dbReference type="Gene3D" id="2.60.40.10">
    <property type="entry name" value="Immunoglobulins"/>
    <property type="match status" value="1"/>
</dbReference>
<protein>
    <submittedName>
        <fullName evidence="6">Fibronectin type III domain-containing protein</fullName>
    </submittedName>
</protein>
<keyword evidence="1" id="KW-0326">Glycosidase</keyword>
<feature type="region of interest" description="Disordered" evidence="3">
    <location>
        <begin position="1"/>
        <end position="34"/>
    </location>
</feature>
<evidence type="ECO:0000256" key="2">
    <source>
        <dbReference type="ARBA" id="ARBA00023326"/>
    </source>
</evidence>
<keyword evidence="4" id="KW-1133">Transmembrane helix</keyword>
<dbReference type="InterPro" id="IPR003961">
    <property type="entry name" value="FN3_dom"/>
</dbReference>
<evidence type="ECO:0000256" key="3">
    <source>
        <dbReference type="SAM" id="MobiDB-lite"/>
    </source>
</evidence>
<comment type="caution">
    <text evidence="6">The sequence shown here is derived from an EMBL/GenBank/DDBJ whole genome shotgun (WGS) entry which is preliminary data.</text>
</comment>
<accession>A0A937RU34</accession>